<protein>
    <submittedName>
        <fullName evidence="8">Molybdopterin oxidoreductase</fullName>
    </submittedName>
</protein>
<evidence type="ECO:0000256" key="5">
    <source>
        <dbReference type="ARBA" id="ARBA00023014"/>
    </source>
</evidence>
<evidence type="ECO:0000256" key="3">
    <source>
        <dbReference type="ARBA" id="ARBA00022737"/>
    </source>
</evidence>
<dbReference type="CDD" id="cd00207">
    <property type="entry name" value="fer2"/>
    <property type="match status" value="1"/>
</dbReference>
<name>A0A0E4G9S8_9FIRM</name>
<keyword evidence="9" id="KW-1185">Reference proteome</keyword>
<dbReference type="OrthoDB" id="9803192at2"/>
<dbReference type="InterPro" id="IPR036188">
    <property type="entry name" value="FAD/NAD-bd_sf"/>
</dbReference>
<sequence>MININIDGKEIQGYRGQTILELAQENNIQIPTLCHDERIKTYGACGICVVEVEGNNRLLRSCATEITPGMVVTTDSARIRASRKMTLELMLSDHSGDCRPPCVKACPAQTDCQGYVGLIANGEYLESLKLIKEQLPLPASIGLVCPHPCEDACRRQLVEEPISIAALKVFAAEQDIYKTNAFVPDKKESTGQQVAIIGAGPAGLTAAHFLAIEGHAVTIYEAMPQAGGMLRYGIPQYRLPKEILDQEIKLIEALGVKIICNTKINQDISFDYIRQKYDAVFIGIGAWKYTRIGCTGEDVAGVVGGIDFLRDAALHGDVGIGEKVAVIGGGNTAMDAARTAVRLGAREVMVLYRRTREEMPAEDIEIKEAEEEGVVFKFLLAPEEILAEDGKATAIRCQKMQLGEPDSSGRRRPVPIEGAQEVIPVDTIIAAIGQQVDASDLPGLQLDKWKCIDTHAGSLQTNLDGVFAGGDAVTGPGIAIEAIAQGKKAALAMDAYLKGESLPLVGSYTVERNNLTAADFAEVAKEARINIVHRDPVQRRQDFLEIAGRMTPEQARQEAARCLECGCMDYFECKLIKYAGEYQVDPTPIQGNKHPVTEHDEHPYIERDAAKCILCGLCVRICDEMMGVGALGLVHRGFDTLVKPEFGRALQDSPCISCGQCVSVCPTGALVERNPRFKSVPLKLAENNSYCSFCGLNCGQTISSRGDAVVRIEPAAGEILCSKGRFGFTGVSERLTQPMLRVDGKLQESTWDETLQYIAKKSLAVKAKNEKDCLAIFASPSLTIEEAQMAASWQTLLNTDKLGSFSPDGGRGLFGVLGDNLSSNSLDEINGTDLILMLGSFNENQVLPARIRKAVGQGAQLIVLSPEKTLVDDLARLKACPPDSTSFIKEILACVIAQNLVNSSFIEERTTGYQELSSALKTLTPGETAQQIASLYANATKAMILVDGYNVTAAAIELLADLAVLTGKIGSPRNGIIVINPGGNASGIWQAGFKQDSRELLKGIEDGVIKAAFILGEDPVGAGVIEESYLTKMDFVMVASPFKTATTELADAVLPLSAPWENDGSYLTADGKVVSLQAVKAAPAGQNNLQIWSQLSQILNPHGNNRIVKLDLARTKPYLYPQSFAGQDGKAQLKIGEDGPIFKKAKITDPILIRVKGK</sequence>
<evidence type="ECO:0000256" key="1">
    <source>
        <dbReference type="ARBA" id="ARBA00022485"/>
    </source>
</evidence>
<evidence type="ECO:0000256" key="4">
    <source>
        <dbReference type="ARBA" id="ARBA00023004"/>
    </source>
</evidence>
<dbReference type="Gene3D" id="3.50.50.60">
    <property type="entry name" value="FAD/NAD(P)-binding domain"/>
    <property type="match status" value="2"/>
</dbReference>
<dbReference type="InterPro" id="IPR001041">
    <property type="entry name" value="2Fe-2S_ferredoxin-type"/>
</dbReference>
<dbReference type="Gene3D" id="3.40.50.740">
    <property type="match status" value="2"/>
</dbReference>
<dbReference type="InterPro" id="IPR054351">
    <property type="entry name" value="NADH_UbQ_OxRdtase_ferredoxin"/>
</dbReference>
<dbReference type="Pfam" id="PF14691">
    <property type="entry name" value="Fer4_20"/>
    <property type="match status" value="1"/>
</dbReference>
<dbReference type="GO" id="GO:0051539">
    <property type="term" value="F:4 iron, 4 sulfur cluster binding"/>
    <property type="evidence" value="ECO:0007669"/>
    <property type="project" value="UniProtKB-KW"/>
</dbReference>
<evidence type="ECO:0000259" key="7">
    <source>
        <dbReference type="PROSITE" id="PS51379"/>
    </source>
</evidence>
<dbReference type="Pfam" id="PF00384">
    <property type="entry name" value="Molybdopterin"/>
    <property type="match status" value="1"/>
</dbReference>
<dbReference type="GO" id="GO:0046872">
    <property type="term" value="F:metal ion binding"/>
    <property type="evidence" value="ECO:0007669"/>
    <property type="project" value="UniProtKB-KW"/>
</dbReference>
<dbReference type="PRINTS" id="PR00419">
    <property type="entry name" value="ADXRDTASE"/>
</dbReference>
<dbReference type="SUPFAM" id="SSF53706">
    <property type="entry name" value="Formate dehydrogenase/DMSO reductase, domains 1-3"/>
    <property type="match status" value="1"/>
</dbReference>
<evidence type="ECO:0000313" key="9">
    <source>
        <dbReference type="Proteomes" id="UP000045545"/>
    </source>
</evidence>
<dbReference type="Pfam" id="PF07992">
    <property type="entry name" value="Pyr_redox_2"/>
    <property type="match status" value="1"/>
</dbReference>
<dbReference type="SUPFAM" id="SSF51971">
    <property type="entry name" value="Nucleotide-binding domain"/>
    <property type="match status" value="1"/>
</dbReference>
<organism evidence="8 9">
    <name type="scientific">Syntrophomonas zehnderi OL-4</name>
    <dbReference type="NCBI Taxonomy" id="690567"/>
    <lineage>
        <taxon>Bacteria</taxon>
        <taxon>Bacillati</taxon>
        <taxon>Bacillota</taxon>
        <taxon>Clostridia</taxon>
        <taxon>Eubacteriales</taxon>
        <taxon>Syntrophomonadaceae</taxon>
        <taxon>Syntrophomonas</taxon>
    </lineage>
</organism>
<dbReference type="InterPro" id="IPR028261">
    <property type="entry name" value="DPD_II"/>
</dbReference>
<reference evidence="8 9" key="1">
    <citation type="submission" date="2015-03" db="EMBL/GenBank/DDBJ databases">
        <authorList>
            <person name="Murphy D."/>
        </authorList>
    </citation>
    <scope>NUCLEOTIDE SEQUENCE [LARGE SCALE GENOMIC DNA]</scope>
    <source>
        <strain evidence="8 9">OL-4</strain>
    </source>
</reference>
<dbReference type="InterPro" id="IPR017900">
    <property type="entry name" value="4Fe4S_Fe_S_CS"/>
</dbReference>
<dbReference type="InterPro" id="IPR023753">
    <property type="entry name" value="FAD/NAD-binding_dom"/>
</dbReference>
<dbReference type="PROSITE" id="PS00198">
    <property type="entry name" value="4FE4S_FER_1"/>
    <property type="match status" value="1"/>
</dbReference>
<dbReference type="Pfam" id="PF13510">
    <property type="entry name" value="Fer2_4"/>
    <property type="match status" value="1"/>
</dbReference>
<dbReference type="SUPFAM" id="SSF46548">
    <property type="entry name" value="alpha-helical ferredoxin"/>
    <property type="match status" value="1"/>
</dbReference>
<evidence type="ECO:0000259" key="6">
    <source>
        <dbReference type="PROSITE" id="PS51085"/>
    </source>
</evidence>
<keyword evidence="2" id="KW-0479">Metal-binding</keyword>
<dbReference type="GO" id="GO:0016491">
    <property type="term" value="F:oxidoreductase activity"/>
    <property type="evidence" value="ECO:0007669"/>
    <property type="project" value="InterPro"/>
</dbReference>
<dbReference type="InterPro" id="IPR036010">
    <property type="entry name" value="2Fe-2S_ferredoxin-like_sf"/>
</dbReference>
<dbReference type="STRING" id="690567.3"/>
<keyword evidence="4" id="KW-0408">Iron</keyword>
<dbReference type="RefSeq" id="WP_046496094.1">
    <property type="nucleotide sequence ID" value="NZ_CGIH01000011.1"/>
</dbReference>
<evidence type="ECO:0000313" key="8">
    <source>
        <dbReference type="EMBL" id="CFX22265.1"/>
    </source>
</evidence>
<dbReference type="SUPFAM" id="SSF54862">
    <property type="entry name" value="4Fe-4S ferredoxins"/>
    <property type="match status" value="1"/>
</dbReference>
<dbReference type="PANTHER" id="PTHR42783:SF3">
    <property type="entry name" value="GLUTAMATE SYNTHASE [NADPH] SMALL CHAIN-RELATED"/>
    <property type="match status" value="1"/>
</dbReference>
<feature type="domain" description="4Fe-4S ferredoxin-type" evidence="7">
    <location>
        <begin position="647"/>
        <end position="676"/>
    </location>
</feature>
<dbReference type="PROSITE" id="PS51379">
    <property type="entry name" value="4FE4S_FER_2"/>
    <property type="match status" value="2"/>
</dbReference>
<dbReference type="InterPro" id="IPR012675">
    <property type="entry name" value="Beta-grasp_dom_sf"/>
</dbReference>
<dbReference type="PANTHER" id="PTHR42783">
    <property type="entry name" value="GLUTAMATE SYNTHASE [NADPH] SMALL CHAIN"/>
    <property type="match status" value="1"/>
</dbReference>
<dbReference type="EMBL" id="CGIH01000011">
    <property type="protein sequence ID" value="CFX22265.1"/>
    <property type="molecule type" value="Genomic_DNA"/>
</dbReference>
<keyword evidence="5" id="KW-0411">Iron-sulfur</keyword>
<dbReference type="Pfam" id="PF22117">
    <property type="entry name" value="Fer4_Nqo3"/>
    <property type="match status" value="1"/>
</dbReference>
<dbReference type="FunFam" id="3.30.70.20:FF:000035">
    <property type="entry name" value="Iron hydrogenase 1"/>
    <property type="match status" value="1"/>
</dbReference>
<dbReference type="Gene3D" id="1.10.1060.10">
    <property type="entry name" value="Alpha-helical ferredoxin"/>
    <property type="match status" value="1"/>
</dbReference>
<accession>A0A0E4G9S8</accession>
<keyword evidence="1" id="KW-0004">4Fe-4S</keyword>
<feature type="domain" description="4Fe-4S ferredoxin-type" evidence="7">
    <location>
        <begin position="603"/>
        <end position="622"/>
    </location>
</feature>
<dbReference type="Gene3D" id="3.40.228.10">
    <property type="entry name" value="Dimethylsulfoxide Reductase, domain 2"/>
    <property type="match status" value="1"/>
</dbReference>
<evidence type="ECO:0000256" key="2">
    <source>
        <dbReference type="ARBA" id="ARBA00022723"/>
    </source>
</evidence>
<dbReference type="InterPro" id="IPR017896">
    <property type="entry name" value="4Fe4S_Fe-S-bd"/>
</dbReference>
<dbReference type="InterPro" id="IPR009051">
    <property type="entry name" value="Helical_ferredxn"/>
</dbReference>
<dbReference type="AlphaFoldDB" id="A0A0E4G9S8"/>
<dbReference type="InterPro" id="IPR006656">
    <property type="entry name" value="Mopterin_OxRdtase"/>
</dbReference>
<dbReference type="Gene3D" id="3.10.20.30">
    <property type="match status" value="1"/>
</dbReference>
<gene>
    <name evidence="8" type="ORF">3</name>
</gene>
<feature type="domain" description="2Fe-2S ferredoxin-type" evidence="6">
    <location>
        <begin position="1"/>
        <end position="78"/>
    </location>
</feature>
<keyword evidence="3" id="KW-0677">Repeat</keyword>
<dbReference type="Gene3D" id="2.20.25.90">
    <property type="entry name" value="ADC-like domains"/>
    <property type="match status" value="1"/>
</dbReference>
<dbReference type="PROSITE" id="PS51085">
    <property type="entry name" value="2FE2S_FER_2"/>
    <property type="match status" value="1"/>
</dbReference>
<proteinExistence type="predicted"/>
<dbReference type="SUPFAM" id="SSF54292">
    <property type="entry name" value="2Fe-2S ferredoxin-like"/>
    <property type="match status" value="1"/>
</dbReference>
<dbReference type="Gene3D" id="3.30.70.20">
    <property type="match status" value="1"/>
</dbReference>
<dbReference type="Proteomes" id="UP000045545">
    <property type="component" value="Unassembled WGS sequence"/>
</dbReference>